<dbReference type="RefSeq" id="WP_343752507.1">
    <property type="nucleotide sequence ID" value="NZ_BAAADM010000046.1"/>
</dbReference>
<dbReference type="InterPro" id="IPR014235">
    <property type="entry name" value="Spore_PdaA"/>
</dbReference>
<evidence type="ECO:0000313" key="2">
    <source>
        <dbReference type="EMBL" id="GAA0441240.1"/>
    </source>
</evidence>
<dbReference type="SUPFAM" id="SSF88713">
    <property type="entry name" value="Glycoside hydrolase/deacetylase"/>
    <property type="match status" value="1"/>
</dbReference>
<dbReference type="PANTHER" id="PTHR10587">
    <property type="entry name" value="GLYCOSYL TRANSFERASE-RELATED"/>
    <property type="match status" value="1"/>
</dbReference>
<comment type="caution">
    <text evidence="2">The sequence shown here is derived from an EMBL/GenBank/DDBJ whole genome shotgun (WGS) entry which is preliminary data.</text>
</comment>
<accession>A0ABP3J7K5</accession>
<dbReference type="InterPro" id="IPR011330">
    <property type="entry name" value="Glyco_hydro/deAcase_b/a-brl"/>
</dbReference>
<protein>
    <submittedName>
        <fullName evidence="2">Delta-lactam-biosynthetic de-N-acetylase</fullName>
    </submittedName>
</protein>
<dbReference type="PANTHER" id="PTHR10587:SF78">
    <property type="entry name" value="PEPTIDOGLYCAN-N-ACETYLMURAMIC ACID DEACETYLASE PDAA"/>
    <property type="match status" value="1"/>
</dbReference>
<proteinExistence type="predicted"/>
<evidence type="ECO:0000313" key="3">
    <source>
        <dbReference type="Proteomes" id="UP001501459"/>
    </source>
</evidence>
<keyword evidence="3" id="KW-1185">Reference proteome</keyword>
<dbReference type="Proteomes" id="UP001501459">
    <property type="component" value="Unassembled WGS sequence"/>
</dbReference>
<dbReference type="InterPro" id="IPR050248">
    <property type="entry name" value="Polysacc_deacetylase_ArnD"/>
</dbReference>
<feature type="domain" description="NodB homology" evidence="1">
    <location>
        <begin position="66"/>
        <end position="247"/>
    </location>
</feature>
<sequence>MQNWMAAIITIMVFLAFSPYQPGVHAQSGYGWGFNKNDDHELPDIGKYKQMLEGNDAYYADESGEKNIYLTFDNGYEEGYTDDILDVLNKHHVPATFFVTGQYVDSEPNLVKRMANEGHIIGNHSYHHPDFTTVTKKTMRKELESVEKEVANVSNQEEIKYLRPPQGTFNEKTLKWSNELGYINIFWSLAFTDWDTDDQQGWKYAYDKIMEQIHPGALILLHTVSSDNAKALDKLITDLKNEGYQFRSLDHLVLKTMLPRPIYGY</sequence>
<dbReference type="EMBL" id="BAAADM010000046">
    <property type="protein sequence ID" value="GAA0441240.1"/>
    <property type="molecule type" value="Genomic_DNA"/>
</dbReference>
<dbReference type="PROSITE" id="PS51677">
    <property type="entry name" value="NODB"/>
    <property type="match status" value="1"/>
</dbReference>
<dbReference type="NCBIfam" id="TIGR02884">
    <property type="entry name" value="spore_pdaA"/>
    <property type="match status" value="1"/>
</dbReference>
<organism evidence="2 3">
    <name type="scientific">Lentibacillus halophilus</name>
    <dbReference type="NCBI Taxonomy" id="295065"/>
    <lineage>
        <taxon>Bacteria</taxon>
        <taxon>Bacillati</taxon>
        <taxon>Bacillota</taxon>
        <taxon>Bacilli</taxon>
        <taxon>Bacillales</taxon>
        <taxon>Bacillaceae</taxon>
        <taxon>Lentibacillus</taxon>
    </lineage>
</organism>
<dbReference type="InterPro" id="IPR002509">
    <property type="entry name" value="NODB_dom"/>
</dbReference>
<evidence type="ECO:0000259" key="1">
    <source>
        <dbReference type="PROSITE" id="PS51677"/>
    </source>
</evidence>
<gene>
    <name evidence="2" type="primary">pdaA</name>
    <name evidence="2" type="ORF">GCM10008983_17890</name>
</gene>
<dbReference type="Gene3D" id="3.20.20.370">
    <property type="entry name" value="Glycoside hydrolase/deacetylase"/>
    <property type="match status" value="1"/>
</dbReference>
<reference evidence="3" key="1">
    <citation type="journal article" date="2019" name="Int. J. Syst. Evol. Microbiol.">
        <title>The Global Catalogue of Microorganisms (GCM) 10K type strain sequencing project: providing services to taxonomists for standard genome sequencing and annotation.</title>
        <authorList>
            <consortium name="The Broad Institute Genomics Platform"/>
            <consortium name="The Broad Institute Genome Sequencing Center for Infectious Disease"/>
            <person name="Wu L."/>
            <person name="Ma J."/>
        </authorList>
    </citation>
    <scope>NUCLEOTIDE SEQUENCE [LARGE SCALE GENOMIC DNA]</scope>
    <source>
        <strain evidence="3">JCM 12149</strain>
    </source>
</reference>
<name>A0ABP3J7K5_9BACI</name>
<dbReference type="CDD" id="cd10948">
    <property type="entry name" value="CE4_BsPdaA_like"/>
    <property type="match status" value="1"/>
</dbReference>
<dbReference type="Pfam" id="PF01522">
    <property type="entry name" value="Polysacc_deac_1"/>
    <property type="match status" value="1"/>
</dbReference>